<feature type="domain" description="AMP-dependent synthetase/ligase" evidence="5">
    <location>
        <begin position="41"/>
        <end position="459"/>
    </location>
</feature>
<gene>
    <name evidence="6" type="ORF">PYX00_007598</name>
</gene>
<proteinExistence type="predicted"/>
<keyword evidence="1" id="KW-0436">Ligase</keyword>
<evidence type="ECO:0000259" key="5">
    <source>
        <dbReference type="Pfam" id="PF00501"/>
    </source>
</evidence>
<reference evidence="6" key="1">
    <citation type="journal article" date="2024" name="Gigascience">
        <title>Chromosome-level genome of the poultry shaft louse Menopon gallinae provides insight into the host-switching and adaptive evolution of parasitic lice.</title>
        <authorList>
            <person name="Xu Y."/>
            <person name="Ma L."/>
            <person name="Liu S."/>
            <person name="Liang Y."/>
            <person name="Liu Q."/>
            <person name="He Z."/>
            <person name="Tian L."/>
            <person name="Duan Y."/>
            <person name="Cai W."/>
            <person name="Li H."/>
            <person name="Song F."/>
        </authorList>
    </citation>
    <scope>NUCLEOTIDE SEQUENCE</scope>
    <source>
        <strain evidence="6">Cailab_2023a</strain>
    </source>
</reference>
<protein>
    <recommendedName>
        <fullName evidence="4">long-chain-fatty-acid--CoA ligase</fullName>
        <ecNumber evidence="4">6.2.1.3</ecNumber>
    </recommendedName>
</protein>
<dbReference type="SUPFAM" id="SSF56801">
    <property type="entry name" value="Acetyl-CoA synthetase-like"/>
    <property type="match status" value="1"/>
</dbReference>
<evidence type="ECO:0000256" key="3">
    <source>
        <dbReference type="ARBA" id="ARBA00023098"/>
    </source>
</evidence>
<keyword evidence="3" id="KW-0443">Lipid metabolism</keyword>
<dbReference type="PROSITE" id="PS00455">
    <property type="entry name" value="AMP_BINDING"/>
    <property type="match status" value="1"/>
</dbReference>
<sequence>MEERKRLLPAEKTYSTSLKEPVRIHPIELNTLPPRSVPYMFDEACRQYSSKIALNYKKKGIWKTITYWEYRTMVRNCAKGFIMLGLQPNTVVCILGYNSPEWFVADLGAIYAGGIAAGIYTTNSAEACLYCLNNSNAKIIVVENTQLTKILGIKGKASSLKAIIQYGGEEDKEHHGVLGWNSFMRMGQGVSDSVLETAMKGIHTNQCCTLVYTSGTTGAPKGAMLSHDNVVYDALKIGEKLSLTRNEIYVSYLPLSHVAGNVVDIHCGYMFNVCTYFAEKDALRGSLISTFQEVRPTRILSVPRVWEKIYEKFQERAAESSGLKKYVVNWAKKQGLRKNLCAERNLHGNSPVRYQLANFILFRKCKRLLGIDHCKTIVSGAAPLSLEVKMYFASLDILIHEGYGMSECSAFHSCCLTGSFRFESCGTCCTGMITYIDNPDAESNGELCMYGRHVFMGYLNDHEKTMAVLDNRGYLHSGDVARIDEDGFIYITGRIKELIITAGGENVAPVLIEQNIKAELPFVGHAMVVGDRRKYLVVLLTFATEVDENQYPTSKLTRRAQSWVSSMGFHLTTTREILDTGPDITIIKAIQEGLNRANEKAISNAQRVQKFGIVPQDFSVPGGELGPTMKLRRKFIESKYSDIIQELYES</sequence>
<evidence type="ECO:0000313" key="6">
    <source>
        <dbReference type="EMBL" id="KAL0270064.1"/>
    </source>
</evidence>
<dbReference type="PANTHER" id="PTHR43272:SF32">
    <property type="entry name" value="AMP-DEPENDENT SYNTHETASE_LIGASE DOMAIN-CONTAINING PROTEIN"/>
    <property type="match status" value="1"/>
</dbReference>
<evidence type="ECO:0000256" key="2">
    <source>
        <dbReference type="ARBA" id="ARBA00022832"/>
    </source>
</evidence>
<dbReference type="EMBL" id="JARGDH010000004">
    <property type="protein sequence ID" value="KAL0270064.1"/>
    <property type="molecule type" value="Genomic_DNA"/>
</dbReference>
<dbReference type="InterPro" id="IPR020845">
    <property type="entry name" value="AMP-binding_CS"/>
</dbReference>
<dbReference type="Pfam" id="PF23562">
    <property type="entry name" value="AMP-binding_C_3"/>
    <property type="match status" value="1"/>
</dbReference>
<name>A0AAW2HJM6_9NEOP</name>
<keyword evidence="2" id="KW-0276">Fatty acid metabolism</keyword>
<dbReference type="GO" id="GO:0016020">
    <property type="term" value="C:membrane"/>
    <property type="evidence" value="ECO:0007669"/>
    <property type="project" value="TreeGrafter"/>
</dbReference>
<accession>A0AAW2HJM6</accession>
<comment type="caution">
    <text evidence="6">The sequence shown here is derived from an EMBL/GenBank/DDBJ whole genome shotgun (WGS) entry which is preliminary data.</text>
</comment>
<dbReference type="Gene3D" id="3.40.50.12780">
    <property type="entry name" value="N-terminal domain of ligase-like"/>
    <property type="match status" value="1"/>
</dbReference>
<organism evidence="6">
    <name type="scientific">Menopon gallinae</name>
    <name type="common">poultry shaft louse</name>
    <dbReference type="NCBI Taxonomy" id="328185"/>
    <lineage>
        <taxon>Eukaryota</taxon>
        <taxon>Metazoa</taxon>
        <taxon>Ecdysozoa</taxon>
        <taxon>Arthropoda</taxon>
        <taxon>Hexapoda</taxon>
        <taxon>Insecta</taxon>
        <taxon>Pterygota</taxon>
        <taxon>Neoptera</taxon>
        <taxon>Paraneoptera</taxon>
        <taxon>Psocodea</taxon>
        <taxon>Troctomorpha</taxon>
        <taxon>Phthiraptera</taxon>
        <taxon>Amblycera</taxon>
        <taxon>Menoponidae</taxon>
        <taxon>Menopon</taxon>
    </lineage>
</organism>
<dbReference type="GO" id="GO:0005783">
    <property type="term" value="C:endoplasmic reticulum"/>
    <property type="evidence" value="ECO:0007669"/>
    <property type="project" value="TreeGrafter"/>
</dbReference>
<evidence type="ECO:0000256" key="1">
    <source>
        <dbReference type="ARBA" id="ARBA00022598"/>
    </source>
</evidence>
<dbReference type="AlphaFoldDB" id="A0AAW2HJM6"/>
<evidence type="ECO:0000256" key="4">
    <source>
        <dbReference type="ARBA" id="ARBA00026121"/>
    </source>
</evidence>
<dbReference type="InterPro" id="IPR000873">
    <property type="entry name" value="AMP-dep_synth/lig_dom"/>
</dbReference>
<dbReference type="PANTHER" id="PTHR43272">
    <property type="entry name" value="LONG-CHAIN-FATTY-ACID--COA LIGASE"/>
    <property type="match status" value="1"/>
</dbReference>
<dbReference type="Pfam" id="PF00501">
    <property type="entry name" value="AMP-binding"/>
    <property type="match status" value="1"/>
</dbReference>
<dbReference type="InterPro" id="IPR042099">
    <property type="entry name" value="ANL_N_sf"/>
</dbReference>
<dbReference type="GO" id="GO:0004467">
    <property type="term" value="F:long-chain fatty acid-CoA ligase activity"/>
    <property type="evidence" value="ECO:0007669"/>
    <property type="project" value="UniProtKB-EC"/>
</dbReference>
<dbReference type="EC" id="6.2.1.3" evidence="4"/>